<dbReference type="EMBL" id="AJ010592">
    <property type="protein sequence ID" value="CAC27095.1"/>
    <property type="molecule type" value="Genomic_DNA"/>
</dbReference>
<sequence>MNNTDIESKINSMVNIFYCDVQILTIKIILQYKYISEISISKLLTLDLKIVKKITNSLLKEKVILFEDRLFKKLYHKKNKASKFKKFFKLRFWYFETNLFFNNVKIKINKISKMKFENKITDFTPVLICTRKICKKIYDITSISSLNINDIDSELYCKNILNQNIICGSKLENFNSTNLAKFNRYILNNKENVITLICSLKSLIDSK</sequence>
<reference evidence="1 2" key="1">
    <citation type="journal article" date="2001" name="Nature">
        <title>The highly reduced genome of an enslaved algal nucleus.</title>
        <authorList>
            <person name="Douglas S."/>
            <person name="Zauner S."/>
            <person name="Fraunholz M."/>
            <person name="Beaton M."/>
            <person name="Penny S."/>
            <person name="Deng L."/>
            <person name="Wu X."/>
            <person name="Reith M."/>
            <person name="Cavalier-Smith T."/>
            <person name="Maier U."/>
        </authorList>
    </citation>
    <scope>NUCLEOTIDE SEQUENCE [LARGE SCALE GENOMIC DNA]</scope>
</reference>
<protein>
    <submittedName>
        <fullName evidence="1">Uncharacterized protein</fullName>
    </submittedName>
</protein>
<dbReference type="GeneID" id="857614"/>
<dbReference type="AlphaFoldDB" id="Q9AVX6"/>
<name>Q9AVX6_GUITH</name>
<dbReference type="Proteomes" id="UP000242167">
    <property type="component" value="Nucleomorph 2"/>
</dbReference>
<dbReference type="GO" id="GO:0000428">
    <property type="term" value="C:DNA-directed RNA polymerase complex"/>
    <property type="evidence" value="ECO:0007669"/>
    <property type="project" value="UniProtKB-KW"/>
</dbReference>
<evidence type="ECO:0000313" key="2">
    <source>
        <dbReference type="Proteomes" id="UP000242167"/>
    </source>
</evidence>
<dbReference type="RefSeq" id="XP_001713311.1">
    <property type="nucleotide sequence ID" value="XM_001713259.1"/>
</dbReference>
<proteinExistence type="predicted"/>
<evidence type="ECO:0000313" key="1">
    <source>
        <dbReference type="EMBL" id="CAC27095.1"/>
    </source>
</evidence>
<accession>Q9AVX6</accession>
<organism evidence="1 2">
    <name type="scientific">Guillardia theta</name>
    <name type="common">Cryptophyte</name>
    <name type="synonym">Cryptomonas phi</name>
    <dbReference type="NCBI Taxonomy" id="55529"/>
    <lineage>
        <taxon>Eukaryota</taxon>
        <taxon>Cryptophyceae</taxon>
        <taxon>Pyrenomonadales</taxon>
        <taxon>Geminigeraceae</taxon>
        <taxon>Guillardia</taxon>
    </lineage>
</organism>